<reference evidence="5 6" key="1">
    <citation type="submission" date="2022-05" db="EMBL/GenBank/DDBJ databases">
        <authorList>
            <consortium name="Genoscope - CEA"/>
            <person name="William W."/>
        </authorList>
    </citation>
    <scope>NUCLEOTIDE SEQUENCE [LARGE SCALE GENOMIC DNA]</scope>
</reference>
<evidence type="ECO:0000256" key="2">
    <source>
        <dbReference type="ARBA" id="ARBA00023157"/>
    </source>
</evidence>
<evidence type="ECO:0000313" key="5">
    <source>
        <dbReference type="EMBL" id="CAH3126231.1"/>
    </source>
</evidence>
<dbReference type="SUPFAM" id="SSF56436">
    <property type="entry name" value="C-type lectin-like"/>
    <property type="match status" value="1"/>
</dbReference>
<dbReference type="Proteomes" id="UP001159428">
    <property type="component" value="Unassembled WGS sequence"/>
</dbReference>
<proteinExistence type="predicted"/>
<dbReference type="InterPro" id="IPR051379">
    <property type="entry name" value="C-type_Lectin_Receptor_IMM"/>
</dbReference>
<gene>
    <name evidence="5" type="ORF">PMEA_00011996</name>
</gene>
<keyword evidence="3" id="KW-1133">Transmembrane helix</keyword>
<feature type="transmembrane region" description="Helical" evidence="3">
    <location>
        <begin position="207"/>
        <end position="232"/>
    </location>
</feature>
<comment type="caution">
    <text evidence="5">The sequence shown here is derived from an EMBL/GenBank/DDBJ whole genome shotgun (WGS) entry which is preliminary data.</text>
</comment>
<evidence type="ECO:0000256" key="1">
    <source>
        <dbReference type="ARBA" id="ARBA00022734"/>
    </source>
</evidence>
<dbReference type="PANTHER" id="PTHR46746">
    <property type="entry name" value="KILLER CELL LECTIN-LIKE RECEPTOR SUBFAMILY F MEMBER 2"/>
    <property type="match status" value="1"/>
</dbReference>
<dbReference type="PROSITE" id="PS50041">
    <property type="entry name" value="C_TYPE_LECTIN_2"/>
    <property type="match status" value="1"/>
</dbReference>
<keyword evidence="3" id="KW-0472">Membrane</keyword>
<dbReference type="InterPro" id="IPR001304">
    <property type="entry name" value="C-type_lectin-like"/>
</dbReference>
<dbReference type="EMBL" id="CALNXJ010000021">
    <property type="protein sequence ID" value="CAH3126231.1"/>
    <property type="molecule type" value="Genomic_DNA"/>
</dbReference>
<evidence type="ECO:0000256" key="3">
    <source>
        <dbReference type="SAM" id="Phobius"/>
    </source>
</evidence>
<keyword evidence="2" id="KW-1015">Disulfide bond</keyword>
<keyword evidence="6" id="KW-1185">Reference proteome</keyword>
<organism evidence="5 6">
    <name type="scientific">Pocillopora meandrina</name>
    <dbReference type="NCBI Taxonomy" id="46732"/>
    <lineage>
        <taxon>Eukaryota</taxon>
        <taxon>Metazoa</taxon>
        <taxon>Cnidaria</taxon>
        <taxon>Anthozoa</taxon>
        <taxon>Hexacorallia</taxon>
        <taxon>Scleractinia</taxon>
        <taxon>Astrocoeniina</taxon>
        <taxon>Pocilloporidae</taxon>
        <taxon>Pocillopora</taxon>
    </lineage>
</organism>
<sequence>VDGERLCSCYSFHNNSIGHAWPQANAHCIYHKKHLVVMETEQEWEFIKNAIQNQEGSKNGEWFIGLKINITTRNWTWVNGKSLTIDKWEMSSPDPIDFYGMIHEEYPPGFKGSFSTILGNVQRGWICEKESDNCQGDCFVHPVPQSTSPPGTKAFTTKVRTSTEQDITDVSGSLTIVSILTTAKSTDRAKSTDTPTTADDKSSSSPIVMIVGASLAAVLFVALIIFIIVISLRRRKRQGKGKESLEVVKMKLL</sequence>
<feature type="domain" description="C-type lectin" evidence="4">
    <location>
        <begin position="9"/>
        <end position="128"/>
    </location>
</feature>
<evidence type="ECO:0000313" key="6">
    <source>
        <dbReference type="Proteomes" id="UP001159428"/>
    </source>
</evidence>
<accession>A0AAU9WV51</accession>
<dbReference type="SMART" id="SM00034">
    <property type="entry name" value="CLECT"/>
    <property type="match status" value="1"/>
</dbReference>
<dbReference type="AlphaFoldDB" id="A0AAU9WV51"/>
<keyword evidence="3" id="KW-0812">Transmembrane</keyword>
<evidence type="ECO:0000259" key="4">
    <source>
        <dbReference type="PROSITE" id="PS50041"/>
    </source>
</evidence>
<dbReference type="CDD" id="cd12087">
    <property type="entry name" value="TM_EGFR-like"/>
    <property type="match status" value="1"/>
</dbReference>
<feature type="non-terminal residue" evidence="5">
    <location>
        <position position="1"/>
    </location>
</feature>
<protein>
    <recommendedName>
        <fullName evidence="4">C-type lectin domain-containing protein</fullName>
    </recommendedName>
</protein>
<name>A0AAU9WV51_9CNID</name>
<dbReference type="PANTHER" id="PTHR46746:SF9">
    <property type="entry name" value="CD209 ANTIGEN-LIKE PROTEIN C-LIKE"/>
    <property type="match status" value="1"/>
</dbReference>
<dbReference type="Gene3D" id="3.10.100.10">
    <property type="entry name" value="Mannose-Binding Protein A, subunit A"/>
    <property type="match status" value="1"/>
</dbReference>
<keyword evidence="1" id="KW-0430">Lectin</keyword>
<dbReference type="Pfam" id="PF00059">
    <property type="entry name" value="Lectin_C"/>
    <property type="match status" value="1"/>
</dbReference>
<dbReference type="InterPro" id="IPR016187">
    <property type="entry name" value="CTDL_fold"/>
</dbReference>
<dbReference type="CDD" id="cd00037">
    <property type="entry name" value="CLECT"/>
    <property type="match status" value="1"/>
</dbReference>
<dbReference type="InterPro" id="IPR016186">
    <property type="entry name" value="C-type_lectin-like/link_sf"/>
</dbReference>
<dbReference type="GO" id="GO:0030246">
    <property type="term" value="F:carbohydrate binding"/>
    <property type="evidence" value="ECO:0007669"/>
    <property type="project" value="UniProtKB-KW"/>
</dbReference>